<dbReference type="InterPro" id="IPR050557">
    <property type="entry name" value="RTX_toxin/Mannuronan_C5-epim"/>
</dbReference>
<dbReference type="GO" id="GO:0005576">
    <property type="term" value="C:extracellular region"/>
    <property type="evidence" value="ECO:0007669"/>
    <property type="project" value="UniProtKB-SubCell"/>
</dbReference>
<dbReference type="RefSeq" id="WP_124341728.1">
    <property type="nucleotide sequence ID" value="NZ_BHYL01000053.1"/>
</dbReference>
<comment type="caution">
    <text evidence="5">The sequence shown here is derived from an EMBL/GenBank/DDBJ whole genome shotgun (WGS) entry which is preliminary data.</text>
</comment>
<evidence type="ECO:0000256" key="2">
    <source>
        <dbReference type="ARBA" id="ARBA00022525"/>
    </source>
</evidence>
<dbReference type="EMBL" id="BHYL01000053">
    <property type="protein sequence ID" value="GCD19190.1"/>
    <property type="molecule type" value="Genomic_DNA"/>
</dbReference>
<evidence type="ECO:0000256" key="4">
    <source>
        <dbReference type="SAM" id="SignalP"/>
    </source>
</evidence>
<dbReference type="InterPro" id="IPR018511">
    <property type="entry name" value="Hemolysin-typ_Ca-bd_CS"/>
</dbReference>
<organism evidence="5 6">
    <name type="scientific">Cellulomonas algicola</name>
    <dbReference type="NCBI Taxonomy" id="2071633"/>
    <lineage>
        <taxon>Bacteria</taxon>
        <taxon>Bacillati</taxon>
        <taxon>Actinomycetota</taxon>
        <taxon>Actinomycetes</taxon>
        <taxon>Micrococcales</taxon>
        <taxon>Cellulomonadaceae</taxon>
        <taxon>Cellulomonas</taxon>
    </lineage>
</organism>
<name>A0A401UXC7_9CELL</name>
<gene>
    <name evidence="5" type="ORF">CTKZ_07520</name>
</gene>
<feature type="region of interest" description="Disordered" evidence="3">
    <location>
        <begin position="429"/>
        <end position="491"/>
    </location>
</feature>
<evidence type="ECO:0000256" key="3">
    <source>
        <dbReference type="SAM" id="MobiDB-lite"/>
    </source>
</evidence>
<evidence type="ECO:0000256" key="1">
    <source>
        <dbReference type="ARBA" id="ARBA00004613"/>
    </source>
</evidence>
<evidence type="ECO:0000313" key="6">
    <source>
        <dbReference type="Proteomes" id="UP000288246"/>
    </source>
</evidence>
<dbReference type="InterPro" id="IPR001343">
    <property type="entry name" value="Hemolysn_Ca-bd"/>
</dbReference>
<feature type="compositionally biased region" description="Low complexity" evidence="3">
    <location>
        <begin position="445"/>
        <end position="477"/>
    </location>
</feature>
<dbReference type="InterPro" id="IPR011049">
    <property type="entry name" value="Serralysin-like_metalloprot_C"/>
</dbReference>
<proteinExistence type="predicted"/>
<comment type="subcellular location">
    <subcellularLocation>
        <location evidence="1">Secreted</location>
    </subcellularLocation>
</comment>
<dbReference type="Pfam" id="PF00353">
    <property type="entry name" value="HemolysinCabind"/>
    <property type="match status" value="4"/>
</dbReference>
<feature type="chain" id="PRO_5019338787" description="Calcium-binding protein" evidence="4">
    <location>
        <begin position="28"/>
        <end position="491"/>
    </location>
</feature>
<keyword evidence="4" id="KW-0732">Signal</keyword>
<protein>
    <recommendedName>
        <fullName evidence="7">Calcium-binding protein</fullName>
    </recommendedName>
</protein>
<dbReference type="PANTHER" id="PTHR38340">
    <property type="entry name" value="S-LAYER PROTEIN"/>
    <property type="match status" value="1"/>
</dbReference>
<reference evidence="5 6" key="1">
    <citation type="submission" date="2018-11" db="EMBL/GenBank/DDBJ databases">
        <title>Draft genome sequence of Cellulomonas takizawaensis strain TKZ-21.</title>
        <authorList>
            <person name="Yamamura H."/>
            <person name="Hayashi T."/>
            <person name="Hamada M."/>
            <person name="Serisawa Y."/>
            <person name="Matsuyama K."/>
            <person name="Nakagawa Y."/>
            <person name="Otoguro M."/>
            <person name="Yanagida F."/>
            <person name="Hayakawa M."/>
        </authorList>
    </citation>
    <scope>NUCLEOTIDE SEQUENCE [LARGE SCALE GENOMIC DNA]</scope>
    <source>
        <strain evidence="5 6">TKZ-21</strain>
    </source>
</reference>
<dbReference type="AlphaFoldDB" id="A0A401UXC7"/>
<dbReference type="PRINTS" id="PR00313">
    <property type="entry name" value="CABNDNGRPT"/>
</dbReference>
<accession>A0A401UXC7</accession>
<keyword evidence="2" id="KW-0964">Secreted</keyword>
<dbReference type="SUPFAM" id="SSF51120">
    <property type="entry name" value="beta-Roll"/>
    <property type="match status" value="2"/>
</dbReference>
<dbReference type="PROSITE" id="PS00330">
    <property type="entry name" value="HEMOLYSIN_CALCIUM"/>
    <property type="match status" value="2"/>
</dbReference>
<dbReference type="Gene3D" id="2.150.10.10">
    <property type="entry name" value="Serralysin-like metalloprotease, C-terminal"/>
    <property type="match status" value="2"/>
</dbReference>
<dbReference type="PANTHER" id="PTHR38340:SF1">
    <property type="entry name" value="S-LAYER PROTEIN"/>
    <property type="match status" value="1"/>
</dbReference>
<feature type="signal peptide" evidence="4">
    <location>
        <begin position="1"/>
        <end position="27"/>
    </location>
</feature>
<dbReference type="Proteomes" id="UP000288246">
    <property type="component" value="Unassembled WGS sequence"/>
</dbReference>
<dbReference type="OrthoDB" id="4816833at2"/>
<dbReference type="GO" id="GO:0005509">
    <property type="term" value="F:calcium ion binding"/>
    <property type="evidence" value="ECO:0007669"/>
    <property type="project" value="InterPro"/>
</dbReference>
<sequence length="491" mass="50221">MTRRTRFGLTVGAVAVLTMLLPAPAWAGDVQREEFTRPPADPWQVIGFGGDPVTSTRGGAITIGRETLVMLLETAGTSEWTGASGRLTGWDVDVRMRLGRDATGACLDEETGTPPPTLLWVGDTMDLVQVGFAPGEVCVLYPYEDRQVIPLDTHRWHRYHLEARGQQVRLTVDGRTVLDRTFTGRGAGTVGLGFETYRGSSTWDYVRYDTAPGRPCTIRGTDGPDTLTGTPDADVICAGAGDDRVSGLGGDDVLIGGDGDDVLLGGDGHDLLQGGWGADVLDAGADSGRSEGGQGGDRFVLGAAPDGAHQVVGGPGHDVADYGARSAPVTVTLDGFGGDGSAGEGDAVGAPPPWNASPDVEEVRGGAGDDVLTGSPWRDALIGGLGADLLRGLGDADTLRGADGVEGNDRLDGGDGADTCTADPLDVLTSCNDRHPPYPTPTPMPTQSGTPTPAPTATTSGGAAPGPSGTASRSGPARALPTVAPPSPDRG</sequence>
<evidence type="ECO:0008006" key="7">
    <source>
        <dbReference type="Google" id="ProtNLM"/>
    </source>
</evidence>
<evidence type="ECO:0000313" key="5">
    <source>
        <dbReference type="EMBL" id="GCD19190.1"/>
    </source>
</evidence>
<keyword evidence="6" id="KW-1185">Reference proteome</keyword>